<evidence type="ECO:0000313" key="3">
    <source>
        <dbReference type="Proteomes" id="UP000020529"/>
    </source>
</evidence>
<evidence type="ECO:0000256" key="1">
    <source>
        <dbReference type="SAM" id="MobiDB-lite"/>
    </source>
</evidence>
<protein>
    <submittedName>
        <fullName evidence="2">Uncharacterized protein</fullName>
    </submittedName>
</protein>
<dbReference type="EMBL" id="JGCY01000404">
    <property type="protein sequence ID" value="EXY72483.1"/>
    <property type="molecule type" value="Genomic_DNA"/>
</dbReference>
<sequence length="41" mass="4896">MQTKRCTLTEKQEGDRIRNHLPAEPSFHLQSKSKQAQRREM</sequence>
<accession>A0A015UEW5</accession>
<dbReference type="Proteomes" id="UP000020529">
    <property type="component" value="Unassembled WGS sequence"/>
</dbReference>
<feature type="compositionally biased region" description="Basic and acidic residues" evidence="1">
    <location>
        <begin position="7"/>
        <end position="18"/>
    </location>
</feature>
<comment type="caution">
    <text evidence="2">The sequence shown here is derived from an EMBL/GenBank/DDBJ whole genome shotgun (WGS) entry which is preliminary data.</text>
</comment>
<gene>
    <name evidence="2" type="ORF">M124_3827</name>
</gene>
<dbReference type="AlphaFoldDB" id="A0A015UEW5"/>
<organism evidence="2 3">
    <name type="scientific">Bacteroides fragilis str. 3988T(B)14</name>
    <dbReference type="NCBI Taxonomy" id="1339315"/>
    <lineage>
        <taxon>Bacteria</taxon>
        <taxon>Pseudomonadati</taxon>
        <taxon>Bacteroidota</taxon>
        <taxon>Bacteroidia</taxon>
        <taxon>Bacteroidales</taxon>
        <taxon>Bacteroidaceae</taxon>
        <taxon>Bacteroides</taxon>
    </lineage>
</organism>
<reference evidence="2 3" key="1">
    <citation type="submission" date="2014-02" db="EMBL/GenBank/DDBJ databases">
        <authorList>
            <person name="Sears C."/>
            <person name="Carroll K."/>
            <person name="Sack B.R."/>
            <person name="Qadri F."/>
            <person name="Myers L.L."/>
            <person name="Chung G.-T."/>
            <person name="Escheverria P."/>
            <person name="Fraser C.M."/>
            <person name="Sadzewicz L."/>
            <person name="Shefchek K.A."/>
            <person name="Tallon L."/>
            <person name="Das S.P."/>
            <person name="Daugherty S."/>
            <person name="Mongodin E.F."/>
        </authorList>
    </citation>
    <scope>NUCLEOTIDE SEQUENCE [LARGE SCALE GENOMIC DNA]</scope>
    <source>
        <strain evidence="3">3988T(B)14</strain>
    </source>
</reference>
<proteinExistence type="predicted"/>
<evidence type="ECO:0000313" key="2">
    <source>
        <dbReference type="EMBL" id="EXY72483.1"/>
    </source>
</evidence>
<name>A0A015UEW5_BACFG</name>
<feature type="region of interest" description="Disordered" evidence="1">
    <location>
        <begin position="1"/>
        <end position="41"/>
    </location>
</feature>